<evidence type="ECO:0000259" key="2">
    <source>
        <dbReference type="Pfam" id="PF10026"/>
    </source>
</evidence>
<dbReference type="InterPro" id="IPR018728">
    <property type="entry name" value="DUF2268"/>
</dbReference>
<evidence type="ECO:0000256" key="1">
    <source>
        <dbReference type="SAM" id="SignalP"/>
    </source>
</evidence>
<dbReference type="Pfam" id="PF10026">
    <property type="entry name" value="DUF2268"/>
    <property type="match status" value="1"/>
</dbReference>
<comment type="caution">
    <text evidence="3">The sequence shown here is derived from an EMBL/GenBank/DDBJ whole genome shotgun (WGS) entry which is preliminary data.</text>
</comment>
<gene>
    <name evidence="3" type="ORF">ISS97_19450</name>
</gene>
<keyword evidence="4" id="KW-1185">Reference proteome</keyword>
<dbReference type="EMBL" id="JADIKD010000012">
    <property type="protein sequence ID" value="MFK2919447.1"/>
    <property type="molecule type" value="Genomic_DNA"/>
</dbReference>
<feature type="signal peptide" evidence="1">
    <location>
        <begin position="1"/>
        <end position="26"/>
    </location>
</feature>
<name>A0ABW8KBZ6_9GAMM</name>
<accession>A0ABW8KBZ6</accession>
<feature type="chain" id="PRO_5046914040" evidence="1">
    <location>
        <begin position="27"/>
        <end position="325"/>
    </location>
</feature>
<sequence>MEFDMNRRSSIGLALVCCLALSAAQAADQPTSLAVLNAPRSPASGIEIQTEDVTRFYKIYDAAGDHPTAEQLQYDYLGPGTEGLHHLMKVRNVTAERIAQAIATRPELYVGARACMAVLPRVRERLDIAFGKLVAVYPESQKPPVTIVIGRGRPLAISGPGDGVQIGLEVICSPIGRFLSPNIDDRFVHVTAHEYIHSQQDPGLSNNEHPTVLERSLLEGAAEFMGEMISGDVAYGAFRESTKGRENEIEARFAADTDKTDLSDWFDNTTADKLGDLGYWVGYRIVKSYYQHAPDKRRAIREIIQMHDPHAFLDKSGWHPGVVLK</sequence>
<feature type="domain" description="DUF2268" evidence="2">
    <location>
        <begin position="188"/>
        <end position="294"/>
    </location>
</feature>
<organism evidence="3 4">
    <name type="scientific">Dyella koreensis</name>
    <dbReference type="NCBI Taxonomy" id="311235"/>
    <lineage>
        <taxon>Bacteria</taxon>
        <taxon>Pseudomonadati</taxon>
        <taxon>Pseudomonadota</taxon>
        <taxon>Gammaproteobacteria</taxon>
        <taxon>Lysobacterales</taxon>
        <taxon>Rhodanobacteraceae</taxon>
        <taxon>Dyella</taxon>
    </lineage>
</organism>
<protein>
    <submittedName>
        <fullName evidence="3">Lytic murein transglycosylase</fullName>
    </submittedName>
</protein>
<proteinExistence type="predicted"/>
<dbReference type="Proteomes" id="UP001620408">
    <property type="component" value="Unassembled WGS sequence"/>
</dbReference>
<reference evidence="3 4" key="1">
    <citation type="submission" date="2020-10" db="EMBL/GenBank/DDBJ databases">
        <title>Phylogeny of dyella-like bacteria.</title>
        <authorList>
            <person name="Fu J."/>
        </authorList>
    </citation>
    <scope>NUCLEOTIDE SEQUENCE [LARGE SCALE GENOMIC DNA]</scope>
    <source>
        <strain evidence="3 4">BB4</strain>
    </source>
</reference>
<keyword evidence="1" id="KW-0732">Signal</keyword>
<evidence type="ECO:0000313" key="3">
    <source>
        <dbReference type="EMBL" id="MFK2919447.1"/>
    </source>
</evidence>
<evidence type="ECO:0000313" key="4">
    <source>
        <dbReference type="Proteomes" id="UP001620408"/>
    </source>
</evidence>